<comment type="cofactor">
    <cofactor evidence="1">
        <name>pantetheine 4'-phosphate</name>
        <dbReference type="ChEBI" id="CHEBI:47942"/>
    </cofactor>
</comment>
<dbReference type="FunFam" id="1.10.1200.10:FF:000005">
    <property type="entry name" value="Nonribosomal peptide synthetase 1"/>
    <property type="match status" value="1"/>
</dbReference>
<keyword evidence="3" id="KW-0597">Phosphoprotein</keyword>
<dbReference type="PROSITE" id="PS00455">
    <property type="entry name" value="AMP_BINDING"/>
    <property type="match status" value="1"/>
</dbReference>
<proteinExistence type="predicted"/>
<dbReference type="FunFam" id="3.40.50.980:FF:000001">
    <property type="entry name" value="Non-ribosomal peptide synthetase"/>
    <property type="match status" value="1"/>
</dbReference>
<dbReference type="PANTHER" id="PTHR45527:SF1">
    <property type="entry name" value="FATTY ACID SYNTHASE"/>
    <property type="match status" value="1"/>
</dbReference>
<dbReference type="RefSeq" id="WP_012765292.1">
    <property type="nucleotide sequence ID" value="NC_012880.1"/>
</dbReference>
<keyword evidence="2" id="KW-0596">Phosphopantetheine</keyword>
<gene>
    <name evidence="5" type="ordered locus">Dd703_1678</name>
</gene>
<dbReference type="Pfam" id="PF00668">
    <property type="entry name" value="Condensation"/>
    <property type="match status" value="1"/>
</dbReference>
<dbReference type="Gene3D" id="3.30.559.30">
    <property type="entry name" value="Nonribosomal peptide synthetase, condensation domain"/>
    <property type="match status" value="1"/>
</dbReference>
<dbReference type="SUPFAM" id="SSF52777">
    <property type="entry name" value="CoA-dependent acyltransferases"/>
    <property type="match status" value="2"/>
</dbReference>
<evidence type="ECO:0000259" key="4">
    <source>
        <dbReference type="PROSITE" id="PS50075"/>
    </source>
</evidence>
<dbReference type="PROSITE" id="PS50075">
    <property type="entry name" value="CARRIER"/>
    <property type="match status" value="1"/>
</dbReference>
<dbReference type="InterPro" id="IPR009081">
    <property type="entry name" value="PP-bd_ACP"/>
</dbReference>
<dbReference type="InterPro" id="IPR036736">
    <property type="entry name" value="ACP-like_sf"/>
</dbReference>
<dbReference type="GO" id="GO:0005737">
    <property type="term" value="C:cytoplasm"/>
    <property type="evidence" value="ECO:0007669"/>
    <property type="project" value="TreeGrafter"/>
</dbReference>
<dbReference type="NCBIfam" id="TIGR01733">
    <property type="entry name" value="AA-adenyl-dom"/>
    <property type="match status" value="1"/>
</dbReference>
<evidence type="ECO:0000256" key="2">
    <source>
        <dbReference type="ARBA" id="ARBA00022450"/>
    </source>
</evidence>
<evidence type="ECO:0000313" key="5">
    <source>
        <dbReference type="EMBL" id="ACS85475.1"/>
    </source>
</evidence>
<dbReference type="CDD" id="cd12116">
    <property type="entry name" value="A_NRPS_Ta1_like"/>
    <property type="match status" value="1"/>
</dbReference>
<evidence type="ECO:0000313" key="6">
    <source>
        <dbReference type="Proteomes" id="UP000002734"/>
    </source>
</evidence>
<dbReference type="GO" id="GO:0003824">
    <property type="term" value="F:catalytic activity"/>
    <property type="evidence" value="ECO:0007669"/>
    <property type="project" value="InterPro"/>
</dbReference>
<dbReference type="GO" id="GO:0031177">
    <property type="term" value="F:phosphopantetheine binding"/>
    <property type="evidence" value="ECO:0007669"/>
    <property type="project" value="TreeGrafter"/>
</dbReference>
<dbReference type="Pfam" id="PF00975">
    <property type="entry name" value="Thioesterase"/>
    <property type="match status" value="1"/>
</dbReference>
<dbReference type="FunFam" id="3.40.50.12780:FF:000012">
    <property type="entry name" value="Non-ribosomal peptide synthetase"/>
    <property type="match status" value="1"/>
</dbReference>
<dbReference type="InterPro" id="IPR010071">
    <property type="entry name" value="AA_adenyl_dom"/>
</dbReference>
<dbReference type="SUPFAM" id="SSF53474">
    <property type="entry name" value="alpha/beta-Hydrolases"/>
    <property type="match status" value="1"/>
</dbReference>
<sequence length="1393" mass="155635">MDIIEIVRFCNTHRIRLSVEGGRLKLKSSAPITDERFIASVKAQKSALLALLAAQRDGSDDERASVMDEDRSSLSYAQQRLFLLHNMDPQSGAYNMPNQIDVRGKWDRQAFEGAIRLLVARHEVLRTTFQAEAGRIWAHIHDDRYPAIAYQDLSDYSGHELDEQVRLRSQAEALRAFDLQRDIPLRITLLQRAPEHAVLLFTLPHIVSDGWSMGVLVRDFCQLYRGLAGGEAQPLAPLRHQYADYTHGQKAYFSSHAMQQSINYWREKLARLPLCHSLPTVFDGREKKASLGEKLTLRLDPPLRDRITAFCQHHNVTLFIFLQTVFALLVSRYGNERDVVVGFPISGRDDERFFDNIGCFVNTLLVRTRIDPDDSFLTLLTHNTLTIVEAYEHQRVPFDMLVEQLNPQRTYQCNPLFQILFTLQNNDAVAAVLPDVTLTRLENQTALLKMDLEVSVTETERGIQIEWLYNPNLFERYVMEGMLESYQTLIRGALTSPDAGVEALPLLSAPAADDLLRAGRAGPSAPADECLHQMFEAQCQRSPEAVAAVFGHRRVSYRLLNASANRLARQLQQEHQITPDTVIGLYCQRSADMLVCLLAILKAGAAYLPLDPGYPEQRIAYMLSHSGIRLVLTTPQLAARLPAGPENKALILDESLWVDESDAERYPNLGPCSLDSLAYIIYTSGSTGTPKGVMIAHRAVVNFLRSMAQSPGFSHQDRLLAVTPISFDISVLELFLPLSCGGQVVICAEQDSRNAQTLSEMLLKHQITVMQATPATWKLLQQSAFWRAHRRLKVLCGGEAISRELAGALCDNMGSFWNMYGPTETTIWSTAGQIHTAGGDITIGQPVANTVLYILNERQQLSPAGVAGELYIGGDGLSRGYYQRPDLTAERFTADPFAPAGQARIYRTGDVAKWNAHGEITVLGRSDSQVKIRGYRVELGEIESALLLHEWVCDAAVRLSARHEGMLVACVVLTPALRQRADLDKAMLIEAFRESVSQRLPDYMVPHQYLFIDALPLTPNGKVDRHALPDITQVMASSAHYVAGRNDREKRLCHIWEQILDVGQVGIHDNFFSLGGNSLTMFRLFNEMKNSGFTFTLEDLFRYQSINELESHARQPLDVRAIAVPESSVVVRLNHSSSPRTIFCVHPEGGIATCYSALAGRLADYAQCYGLQAPAIFGDFGPSTIDNLANYYVDVMLRQQPTGHYRILGWSLGGSIAWQMAVQLRRRGYQVDYLGVFDSELPIMAAVGERERLAWAALVNDFSADGLSLDEALLASLTPAGRKDYLLEQIAIGKIRPEGITEEMTGRYLDYLIDVKHSKYDTHLTAANIDMDYYAIENSIYAVPGRYRGWDDVSTGRVTLLPAQGSHLTMLQPPFVNELSDTLRTRLGGVADE</sequence>
<dbReference type="FunFam" id="2.30.38.10:FF:000001">
    <property type="entry name" value="Non-ribosomal peptide synthetase PvdI"/>
    <property type="match status" value="1"/>
</dbReference>
<dbReference type="KEGG" id="dda:Dd703_1678"/>
<dbReference type="InterPro" id="IPR000873">
    <property type="entry name" value="AMP-dep_synth/lig_dom"/>
</dbReference>
<dbReference type="CDD" id="cd19531">
    <property type="entry name" value="LCL_NRPS-like"/>
    <property type="match status" value="1"/>
</dbReference>
<dbReference type="InterPro" id="IPR025110">
    <property type="entry name" value="AMP-bd_C"/>
</dbReference>
<dbReference type="InterPro" id="IPR001242">
    <property type="entry name" value="Condensation_dom"/>
</dbReference>
<dbReference type="eggNOG" id="COG1020">
    <property type="taxonomic scope" value="Bacteria"/>
</dbReference>
<dbReference type="Pfam" id="PF13193">
    <property type="entry name" value="AMP-binding_C"/>
    <property type="match status" value="1"/>
</dbReference>
<dbReference type="GO" id="GO:0044550">
    <property type="term" value="P:secondary metabolite biosynthetic process"/>
    <property type="evidence" value="ECO:0007669"/>
    <property type="project" value="TreeGrafter"/>
</dbReference>
<dbReference type="InterPro" id="IPR045851">
    <property type="entry name" value="AMP-bd_C_sf"/>
</dbReference>
<dbReference type="Gene3D" id="2.30.38.10">
    <property type="entry name" value="Luciferase, Domain 3"/>
    <property type="match status" value="1"/>
</dbReference>
<dbReference type="InterPro" id="IPR023213">
    <property type="entry name" value="CAT-like_dom_sf"/>
</dbReference>
<dbReference type="Gene3D" id="3.30.300.30">
    <property type="match status" value="1"/>
</dbReference>
<dbReference type="Gene3D" id="3.40.50.1820">
    <property type="entry name" value="alpha/beta hydrolase"/>
    <property type="match status" value="1"/>
</dbReference>
<dbReference type="Proteomes" id="UP000002734">
    <property type="component" value="Chromosome"/>
</dbReference>
<accession>C6C4A1</accession>
<dbReference type="Gene3D" id="3.30.559.10">
    <property type="entry name" value="Chloramphenicol acetyltransferase-like domain"/>
    <property type="match status" value="1"/>
</dbReference>
<dbReference type="Gene3D" id="3.40.50.980">
    <property type="match status" value="2"/>
</dbReference>
<dbReference type="HOGENOM" id="CLU_000022_2_13_6"/>
<dbReference type="Pfam" id="PF00550">
    <property type="entry name" value="PP-binding"/>
    <property type="match status" value="1"/>
</dbReference>
<evidence type="ECO:0000256" key="3">
    <source>
        <dbReference type="ARBA" id="ARBA00022553"/>
    </source>
</evidence>
<dbReference type="PANTHER" id="PTHR45527">
    <property type="entry name" value="NONRIBOSOMAL PEPTIDE SYNTHETASE"/>
    <property type="match status" value="1"/>
</dbReference>
<dbReference type="SUPFAM" id="SSF56801">
    <property type="entry name" value="Acetyl-CoA synthetase-like"/>
    <property type="match status" value="1"/>
</dbReference>
<name>C6C4A1_MUSP7</name>
<organism evidence="5 6">
    <name type="scientific">Musicola paradisiaca (strain Ech703)</name>
    <name type="common">Dickeya paradisiaca</name>
    <name type="synonym">Dickeya dadantii</name>
    <dbReference type="NCBI Taxonomy" id="579405"/>
    <lineage>
        <taxon>Bacteria</taxon>
        <taxon>Pseudomonadati</taxon>
        <taxon>Pseudomonadota</taxon>
        <taxon>Gammaproteobacteria</taxon>
        <taxon>Enterobacterales</taxon>
        <taxon>Pectobacteriaceae</taxon>
        <taxon>Musicola</taxon>
    </lineage>
</organism>
<dbReference type="InterPro" id="IPR029058">
    <property type="entry name" value="AB_hydrolase_fold"/>
</dbReference>
<dbReference type="Pfam" id="PF00501">
    <property type="entry name" value="AMP-binding"/>
    <property type="match status" value="1"/>
</dbReference>
<dbReference type="InterPro" id="IPR020845">
    <property type="entry name" value="AMP-binding_CS"/>
</dbReference>
<keyword evidence="6" id="KW-1185">Reference proteome</keyword>
<reference evidence="5" key="1">
    <citation type="submission" date="2009-06" db="EMBL/GenBank/DDBJ databases">
        <title>Complete sequence of Dickeya dadantii Ech703.</title>
        <authorList>
            <consortium name="US DOE Joint Genome Institute"/>
            <person name="Lucas S."/>
            <person name="Copeland A."/>
            <person name="Lapidus A."/>
            <person name="Glavina del Rio T."/>
            <person name="Dalin E."/>
            <person name="Tice H."/>
            <person name="Bruce D."/>
            <person name="Goodwin L."/>
            <person name="Pitluck S."/>
            <person name="Chertkov O."/>
            <person name="Brettin T."/>
            <person name="Detter J.C."/>
            <person name="Han C."/>
            <person name="Larimer F."/>
            <person name="Land M."/>
            <person name="Hauser L."/>
            <person name="Kyrpides N."/>
            <person name="Mikhailova N."/>
            <person name="Balakrishnan V."/>
            <person name="Glasner J."/>
            <person name="Perna N.T."/>
        </authorList>
    </citation>
    <scope>NUCLEOTIDE SEQUENCE [LARGE SCALE GENOMIC DNA]</scope>
    <source>
        <strain evidence="5">Ech703</strain>
    </source>
</reference>
<dbReference type="GO" id="GO:0043041">
    <property type="term" value="P:amino acid activation for nonribosomal peptide biosynthetic process"/>
    <property type="evidence" value="ECO:0007669"/>
    <property type="project" value="TreeGrafter"/>
</dbReference>
<evidence type="ECO:0000256" key="1">
    <source>
        <dbReference type="ARBA" id="ARBA00001957"/>
    </source>
</evidence>
<dbReference type="EMBL" id="CP001654">
    <property type="protein sequence ID" value="ACS85475.1"/>
    <property type="molecule type" value="Genomic_DNA"/>
</dbReference>
<protein>
    <submittedName>
        <fullName evidence="5">Amino acid adenylation domain protein</fullName>
    </submittedName>
</protein>
<dbReference type="STRING" id="579405.Dd703_1678"/>
<dbReference type="Gene3D" id="1.10.1200.10">
    <property type="entry name" value="ACP-like"/>
    <property type="match status" value="1"/>
</dbReference>
<dbReference type="SUPFAM" id="SSF47336">
    <property type="entry name" value="ACP-like"/>
    <property type="match status" value="1"/>
</dbReference>
<dbReference type="InterPro" id="IPR001031">
    <property type="entry name" value="Thioesterase"/>
</dbReference>
<feature type="domain" description="Carrier" evidence="4">
    <location>
        <begin position="1043"/>
        <end position="1117"/>
    </location>
</feature>